<organism evidence="1 2">
    <name type="scientific">Rhizophagus irregularis</name>
    <dbReference type="NCBI Taxonomy" id="588596"/>
    <lineage>
        <taxon>Eukaryota</taxon>
        <taxon>Fungi</taxon>
        <taxon>Fungi incertae sedis</taxon>
        <taxon>Mucoromycota</taxon>
        <taxon>Glomeromycotina</taxon>
        <taxon>Glomeromycetes</taxon>
        <taxon>Glomerales</taxon>
        <taxon>Glomeraceae</taxon>
        <taxon>Rhizophagus</taxon>
    </lineage>
</organism>
<evidence type="ECO:0008006" key="3">
    <source>
        <dbReference type="Google" id="ProtNLM"/>
    </source>
</evidence>
<sequence length="104" mass="12197">MDIINGMRPEIMSHIPLEYKNLMVQCWDSDPLKRPDIESLQEKIREIHLSYQNMPNEVFQSKAVNNFEIKTSTNYTSIRLFTSKIHQFENLPEPKNATEEGQEG</sequence>
<dbReference type="VEuPathDB" id="FungiDB:RhiirA1_486956"/>
<evidence type="ECO:0000313" key="1">
    <source>
        <dbReference type="EMBL" id="PKC50247.1"/>
    </source>
</evidence>
<reference evidence="1 2" key="1">
    <citation type="submission" date="2017-10" db="EMBL/GenBank/DDBJ databases">
        <title>Extensive intraspecific genome diversity in a model arbuscular mycorrhizal fungus.</title>
        <authorList>
            <person name="Chen E.C.H."/>
            <person name="Morin E."/>
            <person name="Baudet D."/>
            <person name="Noel J."/>
            <person name="Ndikumana S."/>
            <person name="Charron P."/>
            <person name="St-Onge C."/>
            <person name="Giorgi J."/>
            <person name="Grigoriev I.V."/>
            <person name="Roux C."/>
            <person name="Martin F.M."/>
            <person name="Corradi N."/>
        </authorList>
    </citation>
    <scope>NUCLEOTIDE SEQUENCE [LARGE SCALE GENOMIC DNA]</scope>
    <source>
        <strain evidence="1 2">A1</strain>
    </source>
</reference>
<dbReference type="Proteomes" id="UP000232688">
    <property type="component" value="Unassembled WGS sequence"/>
</dbReference>
<dbReference type="Gene3D" id="1.10.510.10">
    <property type="entry name" value="Transferase(Phosphotransferase) domain 1"/>
    <property type="match status" value="1"/>
</dbReference>
<evidence type="ECO:0000313" key="2">
    <source>
        <dbReference type="Proteomes" id="UP000232688"/>
    </source>
</evidence>
<dbReference type="InterPro" id="IPR011009">
    <property type="entry name" value="Kinase-like_dom_sf"/>
</dbReference>
<proteinExistence type="predicted"/>
<reference evidence="1 2" key="2">
    <citation type="submission" date="2017-10" db="EMBL/GenBank/DDBJ databases">
        <title>Genome analyses suggest a sexual origin of heterokaryosis in a supposedly ancient asexual fungus.</title>
        <authorList>
            <person name="Corradi N."/>
            <person name="Sedzielewska K."/>
            <person name="Noel J."/>
            <person name="Charron P."/>
            <person name="Farinelli L."/>
            <person name="Marton T."/>
            <person name="Kruger M."/>
            <person name="Pelin A."/>
            <person name="Brachmann A."/>
            <person name="Corradi N."/>
        </authorList>
    </citation>
    <scope>NUCLEOTIDE SEQUENCE [LARGE SCALE GENOMIC DNA]</scope>
    <source>
        <strain evidence="1 2">A1</strain>
    </source>
</reference>
<protein>
    <recommendedName>
        <fullName evidence="3">Serine-threonine/tyrosine-protein kinase catalytic domain-containing protein</fullName>
    </recommendedName>
</protein>
<gene>
    <name evidence="1" type="ORF">RhiirA1_486956</name>
</gene>
<dbReference type="SUPFAM" id="SSF56112">
    <property type="entry name" value="Protein kinase-like (PK-like)"/>
    <property type="match status" value="1"/>
</dbReference>
<dbReference type="EMBL" id="LLXH01010596">
    <property type="protein sequence ID" value="PKC50247.1"/>
    <property type="molecule type" value="Genomic_DNA"/>
</dbReference>
<name>A0A2N0QGQ8_9GLOM</name>
<dbReference type="AlphaFoldDB" id="A0A2N0QGQ8"/>
<accession>A0A2N0QGQ8</accession>
<comment type="caution">
    <text evidence="1">The sequence shown here is derived from an EMBL/GenBank/DDBJ whole genome shotgun (WGS) entry which is preliminary data.</text>
</comment>